<dbReference type="Proteomes" id="UP001409585">
    <property type="component" value="Unassembled WGS sequence"/>
</dbReference>
<accession>A0AAV3U156</accession>
<dbReference type="Gene3D" id="2.130.10.130">
    <property type="entry name" value="Integrin alpha, N-terminal"/>
    <property type="match status" value="1"/>
</dbReference>
<dbReference type="Pfam" id="PF03160">
    <property type="entry name" value="Calx-beta"/>
    <property type="match status" value="4"/>
</dbReference>
<evidence type="ECO:0000256" key="3">
    <source>
        <dbReference type="ARBA" id="ARBA00022837"/>
    </source>
</evidence>
<feature type="domain" description="Calx-beta" evidence="6">
    <location>
        <begin position="803"/>
        <end position="901"/>
    </location>
</feature>
<feature type="domain" description="Calx-beta" evidence="6">
    <location>
        <begin position="1264"/>
        <end position="1362"/>
    </location>
</feature>
<keyword evidence="4" id="KW-0813">Transport</keyword>
<feature type="domain" description="Calx-beta" evidence="6">
    <location>
        <begin position="1154"/>
        <end position="1252"/>
    </location>
</feature>
<dbReference type="RefSeq" id="WP_345420292.1">
    <property type="nucleotide sequence ID" value="NZ_AP031496.1"/>
</dbReference>
<dbReference type="Gene3D" id="2.60.40.2030">
    <property type="match status" value="4"/>
</dbReference>
<dbReference type="Pfam" id="PF07593">
    <property type="entry name" value="UnbV_ASPIC"/>
    <property type="match status" value="1"/>
</dbReference>
<evidence type="ECO:0000256" key="2">
    <source>
        <dbReference type="ARBA" id="ARBA00022737"/>
    </source>
</evidence>
<feature type="compositionally biased region" description="Gly residues" evidence="5">
    <location>
        <begin position="1385"/>
        <end position="1401"/>
    </location>
</feature>
<keyword evidence="8" id="KW-1185">Reference proteome</keyword>
<evidence type="ECO:0000259" key="6">
    <source>
        <dbReference type="SMART" id="SM00237"/>
    </source>
</evidence>
<name>A0AAV3U156_9ALTE</name>
<gene>
    <name evidence="7" type="ORF">GCM10025791_17690</name>
</gene>
<dbReference type="GO" id="GO:0030001">
    <property type="term" value="P:metal ion transport"/>
    <property type="evidence" value="ECO:0007669"/>
    <property type="project" value="TreeGrafter"/>
</dbReference>
<feature type="domain" description="Calx-beta" evidence="6">
    <location>
        <begin position="1047"/>
        <end position="1142"/>
    </location>
</feature>
<reference evidence="8" key="1">
    <citation type="journal article" date="2019" name="Int. J. Syst. Evol. Microbiol.">
        <title>The Global Catalogue of Microorganisms (GCM) 10K type strain sequencing project: providing services to taxonomists for standard genome sequencing and annotation.</title>
        <authorList>
            <consortium name="The Broad Institute Genomics Platform"/>
            <consortium name="The Broad Institute Genome Sequencing Center for Infectious Disease"/>
            <person name="Wu L."/>
            <person name="Ma J."/>
        </authorList>
    </citation>
    <scope>NUCLEOTIDE SEQUENCE [LARGE SCALE GENOMIC DNA]</scope>
    <source>
        <strain evidence="8">JCM 19134</strain>
    </source>
</reference>
<evidence type="ECO:0000313" key="7">
    <source>
        <dbReference type="EMBL" id="GAA4939871.1"/>
    </source>
</evidence>
<evidence type="ECO:0000256" key="4">
    <source>
        <dbReference type="ARBA" id="ARBA00023065"/>
    </source>
</evidence>
<dbReference type="PANTHER" id="PTHR11878">
    <property type="entry name" value="SODIUM/CALCIUM EXCHANGER"/>
    <property type="match status" value="1"/>
</dbReference>
<keyword evidence="3" id="KW-0106">Calcium</keyword>
<dbReference type="InterPro" id="IPR051171">
    <property type="entry name" value="CaCA"/>
</dbReference>
<dbReference type="Pfam" id="PF13517">
    <property type="entry name" value="FG-GAP_3"/>
    <property type="match status" value="1"/>
</dbReference>
<dbReference type="PANTHER" id="PTHR11878:SF65">
    <property type="entry name" value="NA_CA-EXCHANGE PROTEIN, ISOFORM G"/>
    <property type="match status" value="1"/>
</dbReference>
<keyword evidence="2" id="KW-0677">Repeat</keyword>
<evidence type="ECO:0000313" key="8">
    <source>
        <dbReference type="Proteomes" id="UP001409585"/>
    </source>
</evidence>
<dbReference type="GO" id="GO:0016020">
    <property type="term" value="C:membrane"/>
    <property type="evidence" value="ECO:0007669"/>
    <property type="project" value="InterPro"/>
</dbReference>
<dbReference type="SMART" id="SM00237">
    <property type="entry name" value="Calx_beta"/>
    <property type="match status" value="4"/>
</dbReference>
<proteinExistence type="predicted"/>
<comment type="caution">
    <text evidence="7">The sequence shown here is derived from an EMBL/GenBank/DDBJ whole genome shotgun (WGS) entry which is preliminary data.</text>
</comment>
<organism evidence="7 8">
    <name type="scientific">Halioxenophilus aromaticivorans</name>
    <dbReference type="NCBI Taxonomy" id="1306992"/>
    <lineage>
        <taxon>Bacteria</taxon>
        <taxon>Pseudomonadati</taxon>
        <taxon>Pseudomonadota</taxon>
        <taxon>Gammaproteobacteria</taxon>
        <taxon>Alteromonadales</taxon>
        <taxon>Alteromonadaceae</taxon>
        <taxon>Halioxenophilus</taxon>
    </lineage>
</organism>
<sequence>MFEFSKIKASLQSSHTPIQRSAAILALGLFASPSYGIEFAEIQPSTSGLTYVGESWGASWGDFNGDRYPDIYVSNHRSRPSIWRNNGDGTFTDIVLQFDSSASWLDFPWADTHAGAWGDFDNNGVQDLLVLSGANFPPYLYHNKGVGIAVDETVSRGFPDDLEGRTATWIDYDNDGELDVIINNRAPNQLIEQISGSFFDATTTVGLASERTNFGVLSDMDNDQNLEFLSISEGDFPEKVYKTDTVPFLDITSSFPTNGLVLDAAFTDFDNNLVPDILLVRGNLRPNQALKVSDAEVGETDTVEAWLATGPETGTRSLIVPSQNPVVVSIYTQLGLPVINIGANGRNPADFVFTLDPALAEDQGFAAFDETTEQGFYVGYDTANGQWRVDMSPGPLSTRGYITIEGVDLGDPTIPDLATGDGDIVPKLFMNDGINFTDVSGVGLSIPVSCVSVVTGDFDNDMDQDIYMVCRNGIENIANKLYENLGNGTFQEAAGFGAEGAIGAGLAVGAGVGENVVTADYDLDGWLDLFVVNGLLMNPLRVGGPDQLFKNTSGNSSTNRHLLLDLKGTVSNSDAIGAKVYITAGGVTQLREMGGNYHRWAQNHQRLHVGLGQNDSADIQVIWPNGETDSFTSVAANDLYEITQGTSGSQTGAIAAAAPTALPVFPTAAPGDECGVHPDDQPEDFPYRFDPERDRAFFVWKDCANTGRWFVRTSAGNGEPAEYQGQIVTNAEFTNISEFSYEPSTDVLDTTEPNTLDFIMRMSGSGVDGFGFDIPDTADACLTLPAVPAGAQVLVGQAHLPITTPINLSTMGACIDIAIEETVVGEETGTAAVSVNLSAPSSVEVNVDYTMQSVTALADSDFTAGAGTVTFAPGETSQTISVAVIQDALQEDDETFIVELSNASGGFMTTAQGLVTIVDDEVCVECGQPEIETATEPAIYLWRDFYSEEWTVYVNGAGGSATTFAGTISSTAAFTAVAGDGVEAEDSLDFTSNAAAIQYQLSVNPDTYDAITFTPEEGAYTCFNATSPSEVLVGEDQTPISGAFNLATLEPCTNNLGVSDISVGEGDGVAVFTVALTYAAQDAVTVEYRTTPGTATEGEDFVAVTEPQLLTFEPGETTKTVEVQIVQDDSAELDETFVLTLSNPINAQLANESATVTILDDESNRISVDDISVLEGDGLATFTLTLAYATDDAVTVDYATLADTATGGEDFFEITTPQTLAFNPGETSATVSIEIIDDAALEAEEAFSLVLSNPVNASLNNDTAVATIVDNESNSIQTSDISVGEGDGVANFTLTLAYASVEPVTVEYTVTSGAATGGADFVAVTDPQTLTFNPGETTQTIAVELIQDTEAEAEETFVLTLSNPVNSALVSATAEATITDDDSSGSGGDGGGAGSGGSSGGGGGSTGILMLLLLLGPLARRLKQARIKQTPIKRTH</sequence>
<evidence type="ECO:0000256" key="5">
    <source>
        <dbReference type="SAM" id="MobiDB-lite"/>
    </source>
</evidence>
<dbReference type="InterPro" id="IPR028994">
    <property type="entry name" value="Integrin_alpha_N"/>
</dbReference>
<dbReference type="InterPro" id="IPR013517">
    <property type="entry name" value="FG-GAP"/>
</dbReference>
<dbReference type="GO" id="GO:0007154">
    <property type="term" value="P:cell communication"/>
    <property type="evidence" value="ECO:0007669"/>
    <property type="project" value="InterPro"/>
</dbReference>
<protein>
    <recommendedName>
        <fullName evidence="6">Calx-beta domain-containing protein</fullName>
    </recommendedName>
</protein>
<keyword evidence="1" id="KW-0732">Signal</keyword>
<keyword evidence="4" id="KW-0406">Ion transport</keyword>
<dbReference type="EMBL" id="BAABLX010000009">
    <property type="protein sequence ID" value="GAA4939871.1"/>
    <property type="molecule type" value="Genomic_DNA"/>
</dbReference>
<dbReference type="InterPro" id="IPR011519">
    <property type="entry name" value="UnbV_ASPIC"/>
</dbReference>
<dbReference type="SUPFAM" id="SSF69318">
    <property type="entry name" value="Integrin alpha N-terminal domain"/>
    <property type="match status" value="2"/>
</dbReference>
<dbReference type="InterPro" id="IPR003644">
    <property type="entry name" value="Calx_beta"/>
</dbReference>
<evidence type="ECO:0000256" key="1">
    <source>
        <dbReference type="ARBA" id="ARBA00022729"/>
    </source>
</evidence>
<feature type="region of interest" description="Disordered" evidence="5">
    <location>
        <begin position="1377"/>
        <end position="1401"/>
    </location>
</feature>
<dbReference type="InterPro" id="IPR038081">
    <property type="entry name" value="CalX-like_sf"/>
</dbReference>
<dbReference type="SUPFAM" id="SSF141072">
    <property type="entry name" value="CalX-like"/>
    <property type="match status" value="4"/>
</dbReference>